<dbReference type="PANTHER" id="PTHR46518:SF1">
    <property type="entry name" value="OUTER DYNEIN ARM-DOCKING COMPLEX SUBUNIT 3"/>
    <property type="match status" value="1"/>
</dbReference>
<dbReference type="GO" id="GO:0003341">
    <property type="term" value="P:cilium movement"/>
    <property type="evidence" value="ECO:0007669"/>
    <property type="project" value="InterPro"/>
</dbReference>
<dbReference type="KEGG" id="csol:105364251"/>
<dbReference type="InterPro" id="IPR033192">
    <property type="entry name" value="ODAD3"/>
</dbReference>
<dbReference type="PANTHER" id="PTHR46518">
    <property type="entry name" value="COILED-COIL DOMAIN-CONTAINING PROTEIN 151"/>
    <property type="match status" value="1"/>
</dbReference>
<dbReference type="GO" id="GO:0036158">
    <property type="term" value="P:outer dynein arm assembly"/>
    <property type="evidence" value="ECO:0007669"/>
    <property type="project" value="InterPro"/>
</dbReference>
<evidence type="ECO:0000256" key="2">
    <source>
        <dbReference type="SAM" id="MobiDB-lite"/>
    </source>
</evidence>
<accession>A0AAJ6YLU8</accession>
<dbReference type="CTD" id="39345"/>
<feature type="compositionally biased region" description="Basic residues" evidence="2">
    <location>
        <begin position="455"/>
        <end position="464"/>
    </location>
</feature>
<evidence type="ECO:0000313" key="3">
    <source>
        <dbReference type="Proteomes" id="UP000695007"/>
    </source>
</evidence>
<keyword evidence="1" id="KW-0175">Coiled coil</keyword>
<reference evidence="4" key="1">
    <citation type="submission" date="2025-08" db="UniProtKB">
        <authorList>
            <consortium name="RefSeq"/>
        </authorList>
    </citation>
    <scope>IDENTIFICATION</scope>
</reference>
<dbReference type="GO" id="GO:0097542">
    <property type="term" value="C:ciliary tip"/>
    <property type="evidence" value="ECO:0007669"/>
    <property type="project" value="TreeGrafter"/>
</dbReference>
<dbReference type="RefSeq" id="XP_011500439.1">
    <property type="nucleotide sequence ID" value="XM_011502137.1"/>
</dbReference>
<sequence length="464" mass="54129">MPRASKIVKVGQSTSLNGPLQNNDEAILQAVHLNCKSSAYVKKRNLQEAKVTLDQDNICLRKKLDLIKYQSDKKIIRLENQLHRVSIMQMEADTIRKKYKSISSSLRMDASFYASYLDKLDKNISNQVIEIKRLQKIKEEAIEVRDATKEALIEQEIEAMRASREREILIQEYRKCVEDRKMDLERLERSIFPTKSFGRDDLNADQKSQIEEDVLQNEMDLLEEVFIKLRNATGVSKTEDVLNRFLMQQATQEKLKRLQRTTEKKKVELEKTRQQMTAEIEMQKFSETKDTDQNTEKLEKLSKQMHEQSLRQEMAAEKLKLFENLLKEVKQKLLTFCDKFEIRREIVILEAAETSNIHCPMEALHKLNEIINKFIEKIGDPMKFKKLSDEILNNNDEAVFTESGNMINDDDQRLFPHFSIVATPAAQPQASEDEEDVPSRSSLKKQAQLLVDTKSRRKGFPMKR</sequence>
<proteinExistence type="predicted"/>
<organism evidence="3 4">
    <name type="scientific">Ceratosolen solmsi marchali</name>
    <dbReference type="NCBI Taxonomy" id="326594"/>
    <lineage>
        <taxon>Eukaryota</taxon>
        <taxon>Metazoa</taxon>
        <taxon>Ecdysozoa</taxon>
        <taxon>Arthropoda</taxon>
        <taxon>Hexapoda</taxon>
        <taxon>Insecta</taxon>
        <taxon>Pterygota</taxon>
        <taxon>Neoptera</taxon>
        <taxon>Endopterygota</taxon>
        <taxon>Hymenoptera</taxon>
        <taxon>Apocrita</taxon>
        <taxon>Proctotrupomorpha</taxon>
        <taxon>Chalcidoidea</taxon>
        <taxon>Agaonidae</taxon>
        <taxon>Agaoninae</taxon>
        <taxon>Ceratosolen</taxon>
    </lineage>
</organism>
<protein>
    <submittedName>
        <fullName evidence="4">Hyaluronan-mediated motility receptor</fullName>
    </submittedName>
</protein>
<dbReference type="GO" id="GO:0036064">
    <property type="term" value="C:ciliary basal body"/>
    <property type="evidence" value="ECO:0007669"/>
    <property type="project" value="TreeGrafter"/>
</dbReference>
<feature type="region of interest" description="Disordered" evidence="2">
    <location>
        <begin position="424"/>
        <end position="464"/>
    </location>
</feature>
<name>A0AAJ6YLU8_9HYME</name>
<feature type="coiled-coil region" evidence="1">
    <location>
        <begin position="248"/>
        <end position="279"/>
    </location>
</feature>
<evidence type="ECO:0000256" key="1">
    <source>
        <dbReference type="SAM" id="Coils"/>
    </source>
</evidence>
<keyword evidence="3" id="KW-1185">Reference proteome</keyword>
<dbReference type="GeneID" id="105364251"/>
<dbReference type="GO" id="GO:0035253">
    <property type="term" value="C:ciliary rootlet"/>
    <property type="evidence" value="ECO:0007669"/>
    <property type="project" value="TreeGrafter"/>
</dbReference>
<feature type="coiled-coil region" evidence="1">
    <location>
        <begin position="117"/>
        <end position="172"/>
    </location>
</feature>
<keyword evidence="4" id="KW-0675">Receptor</keyword>
<gene>
    <name evidence="4" type="primary">LOC105364251</name>
</gene>
<dbReference type="Proteomes" id="UP000695007">
    <property type="component" value="Unplaced"/>
</dbReference>
<dbReference type="AlphaFoldDB" id="A0AAJ6YLU8"/>
<evidence type="ECO:0000313" key="4">
    <source>
        <dbReference type="RefSeq" id="XP_011500439.1"/>
    </source>
</evidence>